<evidence type="ECO:0000256" key="7">
    <source>
        <dbReference type="ARBA" id="ARBA00023237"/>
    </source>
</evidence>
<keyword evidence="7 8" id="KW-0998">Cell outer membrane</keyword>
<proteinExistence type="inferred from homology"/>
<feature type="chain" id="PRO_5044910863" description="Outer membrane protein assembly factor BamA" evidence="8">
    <location>
        <begin position="29"/>
        <end position="808"/>
    </location>
</feature>
<feature type="domain" description="POTRA" evidence="10">
    <location>
        <begin position="100"/>
        <end position="180"/>
    </location>
</feature>
<accession>A0ABU8X9B7</accession>
<evidence type="ECO:0000256" key="1">
    <source>
        <dbReference type="ARBA" id="ARBA00004370"/>
    </source>
</evidence>
<evidence type="ECO:0000256" key="6">
    <source>
        <dbReference type="ARBA" id="ARBA00023136"/>
    </source>
</evidence>
<dbReference type="Gene3D" id="2.40.160.50">
    <property type="entry name" value="membrane protein fhac: a member of the omp85/tpsb transporter family"/>
    <property type="match status" value="1"/>
</dbReference>
<dbReference type="Gene3D" id="3.10.20.310">
    <property type="entry name" value="membrane protein fhac"/>
    <property type="match status" value="5"/>
</dbReference>
<keyword evidence="2 8" id="KW-1134">Transmembrane beta strand</keyword>
<dbReference type="InterPro" id="IPR034746">
    <property type="entry name" value="POTRA"/>
</dbReference>
<evidence type="ECO:0000256" key="9">
    <source>
        <dbReference type="NCBIfam" id="TIGR03303"/>
    </source>
</evidence>
<keyword evidence="4 8" id="KW-0732">Signal</keyword>
<evidence type="ECO:0000256" key="4">
    <source>
        <dbReference type="ARBA" id="ARBA00022729"/>
    </source>
</evidence>
<dbReference type="HAMAP" id="MF_01430">
    <property type="entry name" value="OM_assembly_BamA"/>
    <property type="match status" value="1"/>
</dbReference>
<evidence type="ECO:0000256" key="5">
    <source>
        <dbReference type="ARBA" id="ARBA00022737"/>
    </source>
</evidence>
<sequence length="808" mass="89662" precursor="true">MNKSNSRFRVRSVVALVASALAATAAWAVEPFTVRDIRVEGLQRVEPGTIFASLPFRVGDTYNDERGSAAIRALFDLGLFKDVRIDVNGNVLVVIVEERPTIASVDFAGTKEFDKAALTKALREIGLAEGRPFDKALADRAEQELKRQYVSRSLYNATIITTVTPTERNRVNLTFSVNEGDSARIREVKIVGNKEFSESTLLGLFDQDSGGWLSWYTKSNQYSRAKLNADLETLRSYYITRGYLEFRIDSTQVAISPDRQDLSITVNITEGEKFTVAGVKLSGNYLGRDDEFKSLVTIKPGEPYNGEAVAQTTKAFTDYFGTFGYAFARVQARPDVDRTNNTVTMNLVAEPSRRVYVRRVSIGGNNRTRDEVVRREFRQFEASWYDGDRIKLSRDRIDRLGYFTEVNVDTQEIPGIPDQVDLSVTVVEKPTGTLQLGAGFSTADKVSVTFGITQENVFGSGNYLGLNVNTSKYNRVISLSTTDPYFTKDGISRTFSLFHTSTSPYNDTVDGTYRLNSTGGSIRFGVPFSEVDTVFFGVGIESYQFKPGSQAALYTPQSYKDYFGCGATVSGFTCTDNNKWGIPLTVGWARDDRDSALVPTRGRLQRANLEVGVAGDMQYYRGSYQFQQFFPISKQYTFAINTEFGYAKAFGNKDYPIFKNFYAGGLGSVRGFEQNSLGPKDTPFPGQTEGAAIGGTKKAIFNAELGTPFPGAGNDRTLRLYGFFDAGNVWADHRTNETQAQWDAQQKLRASVGIGISWVSPLGPLRIAYAIPVKQQKEIPNATNNPFEAPLVSKDRIQRVQFQIGTAF</sequence>
<dbReference type="InterPro" id="IPR039910">
    <property type="entry name" value="D15-like"/>
</dbReference>
<feature type="domain" description="POTRA" evidence="10">
    <location>
        <begin position="355"/>
        <end position="429"/>
    </location>
</feature>
<name>A0ABU8X9B7_9BURK</name>
<dbReference type="InterPro" id="IPR010827">
    <property type="entry name" value="BamA/TamA_POTRA"/>
</dbReference>
<dbReference type="PANTHER" id="PTHR12815:SF23">
    <property type="entry name" value="OUTER MEMBRANE PROTEIN ASSEMBLY FACTOR BAMA"/>
    <property type="match status" value="1"/>
</dbReference>
<gene>
    <name evidence="8 11" type="primary">bamA</name>
    <name evidence="11" type="ORF">WKW79_17650</name>
</gene>
<protein>
    <recommendedName>
        <fullName evidence="8 9">Outer membrane protein assembly factor BamA</fullName>
    </recommendedName>
</protein>
<comment type="similarity">
    <text evidence="8">Belongs to the BamA family.</text>
</comment>
<keyword evidence="3 8" id="KW-0812">Transmembrane</keyword>
<keyword evidence="12" id="KW-1185">Reference proteome</keyword>
<comment type="caution">
    <text evidence="11">The sequence shown here is derived from an EMBL/GenBank/DDBJ whole genome shotgun (WGS) entry which is preliminary data.</text>
</comment>
<feature type="domain" description="POTRA" evidence="10">
    <location>
        <begin position="183"/>
        <end position="271"/>
    </location>
</feature>
<dbReference type="Proteomes" id="UP001367030">
    <property type="component" value="Unassembled WGS sequence"/>
</dbReference>
<evidence type="ECO:0000313" key="11">
    <source>
        <dbReference type="EMBL" id="MEJ8856410.1"/>
    </source>
</evidence>
<dbReference type="RefSeq" id="WP_340336487.1">
    <property type="nucleotide sequence ID" value="NZ_JBBKZS010000007.1"/>
</dbReference>
<dbReference type="Pfam" id="PF01103">
    <property type="entry name" value="Omp85"/>
    <property type="match status" value="1"/>
</dbReference>
<evidence type="ECO:0000256" key="8">
    <source>
        <dbReference type="HAMAP-Rule" id="MF_01430"/>
    </source>
</evidence>
<dbReference type="EMBL" id="JBBKZS010000007">
    <property type="protein sequence ID" value="MEJ8856410.1"/>
    <property type="molecule type" value="Genomic_DNA"/>
</dbReference>
<comment type="function">
    <text evidence="8">Part of the outer membrane protein assembly complex, which is involved in assembly and insertion of beta-barrel proteins into the outer membrane.</text>
</comment>
<feature type="domain" description="POTRA" evidence="10">
    <location>
        <begin position="32"/>
        <end position="99"/>
    </location>
</feature>
<evidence type="ECO:0000256" key="2">
    <source>
        <dbReference type="ARBA" id="ARBA00022452"/>
    </source>
</evidence>
<dbReference type="InterPro" id="IPR000184">
    <property type="entry name" value="Bac_surfAg_D15"/>
</dbReference>
<dbReference type="InterPro" id="IPR023707">
    <property type="entry name" value="OM_assembly_BamA"/>
</dbReference>
<dbReference type="PIRSF" id="PIRSF006076">
    <property type="entry name" value="OM_assembly_OMP85"/>
    <property type="match status" value="1"/>
</dbReference>
<organism evidence="11 12">
    <name type="scientific">Variovorax robiniae</name>
    <dbReference type="NCBI Taxonomy" id="1836199"/>
    <lineage>
        <taxon>Bacteria</taxon>
        <taxon>Pseudomonadati</taxon>
        <taxon>Pseudomonadota</taxon>
        <taxon>Betaproteobacteria</taxon>
        <taxon>Burkholderiales</taxon>
        <taxon>Comamonadaceae</taxon>
        <taxon>Variovorax</taxon>
    </lineage>
</organism>
<comment type="subunit">
    <text evidence="8">Part of the Bam complex.</text>
</comment>
<reference evidence="11 12" key="1">
    <citation type="submission" date="2024-03" db="EMBL/GenBank/DDBJ databases">
        <title>Novel species of the genus Variovorax.</title>
        <authorList>
            <person name="Liu Q."/>
            <person name="Xin Y.-H."/>
        </authorList>
    </citation>
    <scope>NUCLEOTIDE SEQUENCE [LARGE SCALE GENOMIC DNA]</scope>
    <source>
        <strain evidence="11 12">KACC 18901</strain>
    </source>
</reference>
<keyword evidence="5 8" id="KW-0677">Repeat</keyword>
<comment type="subcellular location">
    <subcellularLocation>
        <location evidence="8">Cell outer membrane</location>
    </subcellularLocation>
    <subcellularLocation>
        <location evidence="1">Membrane</location>
    </subcellularLocation>
</comment>
<feature type="domain" description="POTRA" evidence="10">
    <location>
        <begin position="274"/>
        <end position="350"/>
    </location>
</feature>
<keyword evidence="6 8" id="KW-0472">Membrane</keyword>
<feature type="signal peptide" evidence="8">
    <location>
        <begin position="1"/>
        <end position="28"/>
    </location>
</feature>
<evidence type="ECO:0000313" key="12">
    <source>
        <dbReference type="Proteomes" id="UP001367030"/>
    </source>
</evidence>
<dbReference type="PROSITE" id="PS51779">
    <property type="entry name" value="POTRA"/>
    <property type="match status" value="5"/>
</dbReference>
<dbReference type="NCBIfam" id="TIGR03303">
    <property type="entry name" value="OM_YaeT"/>
    <property type="match status" value="1"/>
</dbReference>
<evidence type="ECO:0000259" key="10">
    <source>
        <dbReference type="PROSITE" id="PS51779"/>
    </source>
</evidence>
<dbReference type="PANTHER" id="PTHR12815">
    <property type="entry name" value="SORTING AND ASSEMBLY MACHINERY SAMM50 PROTEIN FAMILY MEMBER"/>
    <property type="match status" value="1"/>
</dbReference>
<dbReference type="Pfam" id="PF07244">
    <property type="entry name" value="POTRA"/>
    <property type="match status" value="5"/>
</dbReference>
<evidence type="ECO:0000256" key="3">
    <source>
        <dbReference type="ARBA" id="ARBA00022692"/>
    </source>
</evidence>